<feature type="domain" description="Protein kinase" evidence="9">
    <location>
        <begin position="22"/>
        <end position="278"/>
    </location>
</feature>
<name>A0A9N7U190_PLEPL</name>
<sequence>MSQNSEFKVSEGDLIPSPTTYYLAQKYLGNGSYGMVIQCRNVITGETVALKIIKSTENIDCAQEEEVILQTMKKLHSDSFNIVSLYESFFYKDHYCLVFEHLDMDLQKFKQISPGQHLQLKQIRPILQQLATALDFLNGAGIIHADLKPDNIMLVDHVRQPLKVKVIDFGISLDDPEEMTGETLQTLWYRSPEILSKDPFSGSIDVWSLGCIAAEMSMGTPLFPANDETDLGNHPVWIEDAQAEYVDLQCFMDLMTQMLMTSQHERITPSRILQHPFITMSHLQGSYKNSLYVKSCEELMDICQNQSSEDGGHGDQVNLQMSLNEDSSSSTASPAKESRIVDAKSGNRPEDFQAKVRRSERLAAARRGTSGKTGPNRRKDSQATVRRSERLAAIRKGASGQTGPIRLKRMRDRHDPTSNGNPSEKDTNMGPAGMRDEKHAKMAAKRGNRQKESQATVRRRELLAATRKGASGQTGPIRLKRMREREDSVRGSRR</sequence>
<feature type="binding site" evidence="6">
    <location>
        <position position="51"/>
    </location>
    <ligand>
        <name>ATP</name>
        <dbReference type="ChEBI" id="CHEBI:30616"/>
    </ligand>
</feature>
<comment type="caution">
    <text evidence="10">The sequence shown here is derived from an EMBL/GenBank/DDBJ whole genome shotgun (WGS) entry which is preliminary data.</text>
</comment>
<dbReference type="InterPro" id="IPR050494">
    <property type="entry name" value="Ser_Thr_dual-spec_kinase"/>
</dbReference>
<feature type="region of interest" description="Disordered" evidence="8">
    <location>
        <begin position="324"/>
        <end position="494"/>
    </location>
</feature>
<keyword evidence="1 7" id="KW-0723">Serine/threonine-protein kinase</keyword>
<feature type="compositionally biased region" description="Basic and acidic residues" evidence="8">
    <location>
        <begin position="377"/>
        <end position="392"/>
    </location>
</feature>
<keyword evidence="2" id="KW-0808">Transferase</keyword>
<dbReference type="SUPFAM" id="SSF56112">
    <property type="entry name" value="Protein kinase-like (PK-like)"/>
    <property type="match status" value="1"/>
</dbReference>
<dbReference type="EMBL" id="CADEAL010000600">
    <property type="protein sequence ID" value="CAB1422650.1"/>
    <property type="molecule type" value="Genomic_DNA"/>
</dbReference>
<evidence type="ECO:0000313" key="10">
    <source>
        <dbReference type="EMBL" id="CAB1422650.1"/>
    </source>
</evidence>
<dbReference type="Gene3D" id="3.30.200.20">
    <property type="entry name" value="Phosphorylase Kinase, domain 1"/>
    <property type="match status" value="1"/>
</dbReference>
<dbReference type="PROSITE" id="PS00108">
    <property type="entry name" value="PROTEIN_KINASE_ST"/>
    <property type="match status" value="1"/>
</dbReference>
<dbReference type="Pfam" id="PF00069">
    <property type="entry name" value="Pkinase"/>
    <property type="match status" value="1"/>
</dbReference>
<evidence type="ECO:0000256" key="3">
    <source>
        <dbReference type="ARBA" id="ARBA00022741"/>
    </source>
</evidence>
<protein>
    <recommendedName>
        <fullName evidence="9">Protein kinase domain-containing protein</fullName>
    </recommendedName>
</protein>
<feature type="compositionally biased region" description="Basic and acidic residues" evidence="8">
    <location>
        <begin position="336"/>
        <end position="363"/>
    </location>
</feature>
<comment type="similarity">
    <text evidence="7">Belongs to the protein kinase superfamily.</text>
</comment>
<dbReference type="PANTHER" id="PTHR24058">
    <property type="entry name" value="DUAL SPECIFICITY PROTEIN KINASE"/>
    <property type="match status" value="1"/>
</dbReference>
<feature type="compositionally biased region" description="Basic and acidic residues" evidence="8">
    <location>
        <begin position="483"/>
        <end position="494"/>
    </location>
</feature>
<dbReference type="AlphaFoldDB" id="A0A9N7U190"/>
<keyword evidence="3 6" id="KW-0547">Nucleotide-binding</keyword>
<dbReference type="PROSITE" id="PS00107">
    <property type="entry name" value="PROTEIN_KINASE_ATP"/>
    <property type="match status" value="1"/>
</dbReference>
<keyword evidence="5 6" id="KW-0067">ATP-binding</keyword>
<dbReference type="InterPro" id="IPR000719">
    <property type="entry name" value="Prot_kinase_dom"/>
</dbReference>
<dbReference type="SMART" id="SM00220">
    <property type="entry name" value="S_TKc"/>
    <property type="match status" value="1"/>
</dbReference>
<gene>
    <name evidence="10" type="ORF">PLEPLA_LOCUS10567</name>
</gene>
<evidence type="ECO:0000259" key="9">
    <source>
        <dbReference type="PROSITE" id="PS50011"/>
    </source>
</evidence>
<evidence type="ECO:0000256" key="6">
    <source>
        <dbReference type="PROSITE-ProRule" id="PRU10141"/>
    </source>
</evidence>
<proteinExistence type="inferred from homology"/>
<dbReference type="InterPro" id="IPR011009">
    <property type="entry name" value="Kinase-like_dom_sf"/>
</dbReference>
<dbReference type="InterPro" id="IPR017441">
    <property type="entry name" value="Protein_kinase_ATP_BS"/>
</dbReference>
<dbReference type="GO" id="GO:0004674">
    <property type="term" value="F:protein serine/threonine kinase activity"/>
    <property type="evidence" value="ECO:0007669"/>
    <property type="project" value="UniProtKB-KW"/>
</dbReference>
<reference evidence="10" key="1">
    <citation type="submission" date="2020-03" db="EMBL/GenBank/DDBJ databases">
        <authorList>
            <person name="Weist P."/>
        </authorList>
    </citation>
    <scope>NUCLEOTIDE SEQUENCE</scope>
</reference>
<evidence type="ECO:0000256" key="4">
    <source>
        <dbReference type="ARBA" id="ARBA00022777"/>
    </source>
</evidence>
<evidence type="ECO:0000256" key="2">
    <source>
        <dbReference type="ARBA" id="ARBA00022679"/>
    </source>
</evidence>
<keyword evidence="4" id="KW-0418">Kinase</keyword>
<evidence type="ECO:0000256" key="8">
    <source>
        <dbReference type="SAM" id="MobiDB-lite"/>
    </source>
</evidence>
<organism evidence="10 11">
    <name type="scientific">Pleuronectes platessa</name>
    <name type="common">European plaice</name>
    <dbReference type="NCBI Taxonomy" id="8262"/>
    <lineage>
        <taxon>Eukaryota</taxon>
        <taxon>Metazoa</taxon>
        <taxon>Chordata</taxon>
        <taxon>Craniata</taxon>
        <taxon>Vertebrata</taxon>
        <taxon>Euteleostomi</taxon>
        <taxon>Actinopterygii</taxon>
        <taxon>Neopterygii</taxon>
        <taxon>Teleostei</taxon>
        <taxon>Neoteleostei</taxon>
        <taxon>Acanthomorphata</taxon>
        <taxon>Carangaria</taxon>
        <taxon>Pleuronectiformes</taxon>
        <taxon>Pleuronectoidei</taxon>
        <taxon>Pleuronectidae</taxon>
        <taxon>Pleuronectes</taxon>
    </lineage>
</organism>
<dbReference type="GO" id="GO:0005524">
    <property type="term" value="F:ATP binding"/>
    <property type="evidence" value="ECO:0007669"/>
    <property type="project" value="UniProtKB-UniRule"/>
</dbReference>
<dbReference type="PROSITE" id="PS50011">
    <property type="entry name" value="PROTEIN_KINASE_DOM"/>
    <property type="match status" value="1"/>
</dbReference>
<evidence type="ECO:0000313" key="11">
    <source>
        <dbReference type="Proteomes" id="UP001153269"/>
    </source>
</evidence>
<evidence type="ECO:0000256" key="5">
    <source>
        <dbReference type="ARBA" id="ARBA00022840"/>
    </source>
</evidence>
<accession>A0A9N7U190</accession>
<keyword evidence="11" id="KW-1185">Reference proteome</keyword>
<dbReference type="Gene3D" id="1.10.510.10">
    <property type="entry name" value="Transferase(Phosphotransferase) domain 1"/>
    <property type="match status" value="1"/>
</dbReference>
<dbReference type="InterPro" id="IPR008271">
    <property type="entry name" value="Ser/Thr_kinase_AS"/>
</dbReference>
<evidence type="ECO:0000256" key="1">
    <source>
        <dbReference type="ARBA" id="ARBA00022527"/>
    </source>
</evidence>
<dbReference type="Proteomes" id="UP001153269">
    <property type="component" value="Unassembled WGS sequence"/>
</dbReference>
<evidence type="ECO:0000256" key="7">
    <source>
        <dbReference type="RuleBase" id="RU000304"/>
    </source>
</evidence>